<feature type="region of interest" description="Disordered" evidence="1">
    <location>
        <begin position="45"/>
        <end position="66"/>
    </location>
</feature>
<dbReference type="Proteomes" id="UP000007963">
    <property type="component" value="Unassembled WGS sequence"/>
</dbReference>
<evidence type="ECO:0000313" key="2">
    <source>
        <dbReference type="EMBL" id="EAU37880.1"/>
    </source>
</evidence>
<evidence type="ECO:0000256" key="1">
    <source>
        <dbReference type="SAM" id="MobiDB-lite"/>
    </source>
</evidence>
<reference evidence="3" key="1">
    <citation type="submission" date="2005-09" db="EMBL/GenBank/DDBJ databases">
        <title>Annotation of the Aspergillus terreus NIH2624 genome.</title>
        <authorList>
            <person name="Birren B.W."/>
            <person name="Lander E.S."/>
            <person name="Galagan J.E."/>
            <person name="Nusbaum C."/>
            <person name="Devon K."/>
            <person name="Henn M."/>
            <person name="Ma L.-J."/>
            <person name="Jaffe D.B."/>
            <person name="Butler J."/>
            <person name="Alvarez P."/>
            <person name="Gnerre S."/>
            <person name="Grabherr M."/>
            <person name="Kleber M."/>
            <person name="Mauceli E.W."/>
            <person name="Brockman W."/>
            <person name="Rounsley S."/>
            <person name="Young S.K."/>
            <person name="LaButti K."/>
            <person name="Pushparaj V."/>
            <person name="DeCaprio D."/>
            <person name="Crawford M."/>
            <person name="Koehrsen M."/>
            <person name="Engels R."/>
            <person name="Montgomery P."/>
            <person name="Pearson M."/>
            <person name="Howarth C."/>
            <person name="Larson L."/>
            <person name="Luoma S."/>
            <person name="White J."/>
            <person name="Alvarado L."/>
            <person name="Kodira C.D."/>
            <person name="Zeng Q."/>
            <person name="Oleary S."/>
            <person name="Yandava C."/>
            <person name="Denning D.W."/>
            <person name="Nierman W.C."/>
            <person name="Milne T."/>
            <person name="Madden K."/>
        </authorList>
    </citation>
    <scope>NUCLEOTIDE SEQUENCE [LARGE SCALE GENOMIC DNA]</scope>
    <source>
        <strain evidence="3">NIH 2624 / FGSC A1156</strain>
    </source>
</reference>
<dbReference type="VEuPathDB" id="FungiDB:ATEG_01123"/>
<sequence>MSTLHRTDAPLIILNSRPIITFQHPSTFKTISHTKHQNYIQHRTKLPQTQPGPSTAGNNSEFPGGTQHRIYRRSVAAGAVVELPDESQYSRLLHIWETRGLWRPIRYLIALGNPGTGTRGNERRTLDHSVGGDDLFGGSMSLSVRHRSGPSNCTVVRRVDARVI</sequence>
<dbReference type="RefSeq" id="XP_001208488.1">
    <property type="nucleotide sequence ID" value="XM_001208488.1"/>
</dbReference>
<name>Q0CYW1_ASPTN</name>
<protein>
    <submittedName>
        <fullName evidence="2">Uncharacterized protein</fullName>
    </submittedName>
</protein>
<dbReference type="EMBL" id="CH476595">
    <property type="protein sequence ID" value="EAU37880.1"/>
    <property type="molecule type" value="Genomic_DNA"/>
</dbReference>
<accession>Q0CYW1</accession>
<proteinExistence type="predicted"/>
<feature type="compositionally biased region" description="Polar residues" evidence="1">
    <location>
        <begin position="45"/>
        <end position="61"/>
    </location>
</feature>
<dbReference type="GeneID" id="4315758"/>
<organism evidence="2 3">
    <name type="scientific">Aspergillus terreus (strain NIH 2624 / FGSC A1156)</name>
    <dbReference type="NCBI Taxonomy" id="341663"/>
    <lineage>
        <taxon>Eukaryota</taxon>
        <taxon>Fungi</taxon>
        <taxon>Dikarya</taxon>
        <taxon>Ascomycota</taxon>
        <taxon>Pezizomycotina</taxon>
        <taxon>Eurotiomycetes</taxon>
        <taxon>Eurotiomycetidae</taxon>
        <taxon>Eurotiales</taxon>
        <taxon>Aspergillaceae</taxon>
        <taxon>Aspergillus</taxon>
        <taxon>Aspergillus subgen. Circumdati</taxon>
    </lineage>
</organism>
<dbReference type="AlphaFoldDB" id="Q0CYW1"/>
<dbReference type="HOGENOM" id="CLU_1618659_0_0_1"/>
<gene>
    <name evidence="2" type="ORF">ATEG_01123</name>
</gene>
<evidence type="ECO:0000313" key="3">
    <source>
        <dbReference type="Proteomes" id="UP000007963"/>
    </source>
</evidence>